<dbReference type="GO" id="GO:0120147">
    <property type="term" value="F:formylglycine-generating oxidase activity"/>
    <property type="evidence" value="ECO:0007669"/>
    <property type="project" value="TreeGrafter"/>
</dbReference>
<protein>
    <recommendedName>
        <fullName evidence="2">Chromo domain-containing protein</fullName>
    </recommendedName>
</protein>
<dbReference type="InterPro" id="IPR051043">
    <property type="entry name" value="Sulfatase_Mod_Factor_Kinase"/>
</dbReference>
<dbReference type="InterPro" id="IPR005532">
    <property type="entry name" value="SUMF_dom"/>
</dbReference>
<feature type="signal peptide" evidence="1">
    <location>
        <begin position="1"/>
        <end position="20"/>
    </location>
</feature>
<keyword evidence="1" id="KW-0732">Signal</keyword>
<evidence type="ECO:0000256" key="1">
    <source>
        <dbReference type="SAM" id="SignalP"/>
    </source>
</evidence>
<dbReference type="InterPro" id="IPR016187">
    <property type="entry name" value="CTDL_fold"/>
</dbReference>
<evidence type="ECO:0000259" key="2">
    <source>
        <dbReference type="PROSITE" id="PS50013"/>
    </source>
</evidence>
<dbReference type="SUPFAM" id="SSF56436">
    <property type="entry name" value="C-type lectin-like"/>
    <property type="match status" value="1"/>
</dbReference>
<feature type="domain" description="Chromo" evidence="2">
    <location>
        <begin position="101"/>
        <end position="160"/>
    </location>
</feature>
<gene>
    <name evidence="3" type="ORF">CCR75_002193</name>
</gene>
<dbReference type="InterPro" id="IPR000953">
    <property type="entry name" value="Chromo/chromo_shadow_dom"/>
</dbReference>
<sequence>MGLLIVLHLCAATLLGHAFAWDPQPDGYQVINGPDSPDALDTWRREWGQWKKMELITNRYDPNDACTVYNLPQTQWTQRNFVQVFLMMTDRAIFNRDTQQYTVDKYVDTMMERVGPIDSVVLWSGYPNLGIDNRNQWDHIRDLPGGLEGVKGVIADFQRRAIRVILPYNPWDIGTEDESGLEDTVRMYTADITALSKILAALQADGFNGDTMYGVPKAFFNCSNPMVATPEGGVPSAYLNHNPMSWGYIFGYSKFPPVLRPKFLESRHLVEVCARWSLDRMVEFQIAFFNGGGYVLWENVWGIWNAMTEREDQTLKRMFAILRQFGAIVSTGTWTPYYNWKGDEVYASAFILSDDKALYTMISTSEQSLSYELVLVANQSSTDVRVYDVYHGVELQKETGSASNRMVVKIEIEPRGFGAVYATTSTNPDVTAFLKDMQALTLKPLAEYSMERQLLQQELVGGSTFLNSNSGMDLTTDMVRISGMKDWWFNVTGVQIEPVSAWTPTFAQFGTGVQFPWESRPWNNHSSMLSIDDFFLDKYPVTNAQYATFLKASGYVPKSLQRFLMHWENRQGAVASWTIPTGLEQTPVVYVAVEDARAYATFYGKRLTHDYEWQYVVSNGDKYDSYPWGSNLDRSKLPKLYHGKELPPLRPVGSFQSSRSSTFEVEDLVGYVWQMTDQFCDSHTCGILLRGGSSYYPVAATHSDPNWYFPQALDAQHHNRFLMISEGYDRSPMVGFRCAKSVTS</sequence>
<dbReference type="PROSITE" id="PS50013">
    <property type="entry name" value="CHROMO_2"/>
    <property type="match status" value="1"/>
</dbReference>
<accession>A0A976FR56</accession>
<dbReference type="GeneID" id="94345962"/>
<evidence type="ECO:0000313" key="3">
    <source>
        <dbReference type="EMBL" id="TDH71555.1"/>
    </source>
</evidence>
<dbReference type="RefSeq" id="XP_067821054.1">
    <property type="nucleotide sequence ID" value="XM_067960291.1"/>
</dbReference>
<dbReference type="InterPro" id="IPR042095">
    <property type="entry name" value="SUMF_sf"/>
</dbReference>
<dbReference type="Proteomes" id="UP000294530">
    <property type="component" value="Unassembled WGS sequence"/>
</dbReference>
<name>A0A976FR56_BRELC</name>
<reference evidence="3 4" key="1">
    <citation type="journal article" date="2021" name="Genome Biol.">
        <title>AFLAP: assembly-free linkage analysis pipeline using k-mers from genome sequencing data.</title>
        <authorList>
            <person name="Fletcher K."/>
            <person name="Zhang L."/>
            <person name="Gil J."/>
            <person name="Han R."/>
            <person name="Cavanaugh K."/>
            <person name="Michelmore R."/>
        </authorList>
    </citation>
    <scope>NUCLEOTIDE SEQUENCE [LARGE SCALE GENOMIC DNA]</scope>
    <source>
        <strain evidence="3 4">SF5</strain>
    </source>
</reference>
<keyword evidence="4" id="KW-1185">Reference proteome</keyword>
<comment type="caution">
    <text evidence="3">The sequence shown here is derived from an EMBL/GenBank/DDBJ whole genome shotgun (WGS) entry which is preliminary data.</text>
</comment>
<dbReference type="Pfam" id="PF03781">
    <property type="entry name" value="FGE-sulfatase"/>
    <property type="match status" value="1"/>
</dbReference>
<proteinExistence type="predicted"/>
<dbReference type="OrthoDB" id="659at2759"/>
<feature type="chain" id="PRO_5037194192" description="Chromo domain-containing protein" evidence="1">
    <location>
        <begin position="21"/>
        <end position="744"/>
    </location>
</feature>
<dbReference type="KEGG" id="blac:94345962"/>
<dbReference type="Gene3D" id="3.90.1580.10">
    <property type="entry name" value="paralog of FGE (formylglycine-generating enzyme)"/>
    <property type="match status" value="1"/>
</dbReference>
<organism evidence="3 4">
    <name type="scientific">Bremia lactucae</name>
    <name type="common">Lettuce downy mildew</name>
    <dbReference type="NCBI Taxonomy" id="4779"/>
    <lineage>
        <taxon>Eukaryota</taxon>
        <taxon>Sar</taxon>
        <taxon>Stramenopiles</taxon>
        <taxon>Oomycota</taxon>
        <taxon>Peronosporomycetes</taxon>
        <taxon>Peronosporales</taxon>
        <taxon>Peronosporaceae</taxon>
        <taxon>Bremia</taxon>
    </lineage>
</organism>
<evidence type="ECO:0000313" key="4">
    <source>
        <dbReference type="Proteomes" id="UP000294530"/>
    </source>
</evidence>
<dbReference type="AlphaFoldDB" id="A0A976FR56"/>
<dbReference type="PANTHER" id="PTHR23150:SF19">
    <property type="entry name" value="FORMYLGLYCINE-GENERATING ENZYME"/>
    <property type="match status" value="1"/>
</dbReference>
<dbReference type="EMBL" id="SHOA02000015">
    <property type="protein sequence ID" value="TDH71555.1"/>
    <property type="molecule type" value="Genomic_DNA"/>
</dbReference>
<dbReference type="PANTHER" id="PTHR23150">
    <property type="entry name" value="SULFATASE MODIFYING FACTOR 1, 2"/>
    <property type="match status" value="1"/>
</dbReference>